<evidence type="ECO:0000313" key="6">
    <source>
        <dbReference type="Proteomes" id="UP001589747"/>
    </source>
</evidence>
<dbReference type="InterPro" id="IPR025736">
    <property type="entry name" value="PucR_C-HTH_dom"/>
</dbReference>
<dbReference type="PANTHER" id="PTHR33744">
    <property type="entry name" value="CARBOHYDRATE DIACID REGULATOR"/>
    <property type="match status" value="1"/>
</dbReference>
<dbReference type="EMBL" id="JBHMDO010000033">
    <property type="protein sequence ID" value="MFB9328470.1"/>
    <property type="molecule type" value="Genomic_DNA"/>
</dbReference>
<evidence type="ECO:0000259" key="4">
    <source>
        <dbReference type="Pfam" id="PF17853"/>
    </source>
</evidence>
<evidence type="ECO:0000313" key="5">
    <source>
        <dbReference type="EMBL" id="MFB9328470.1"/>
    </source>
</evidence>
<reference evidence="5 6" key="1">
    <citation type="submission" date="2024-09" db="EMBL/GenBank/DDBJ databases">
        <authorList>
            <person name="Sun Q."/>
            <person name="Mori K."/>
        </authorList>
    </citation>
    <scope>NUCLEOTIDE SEQUENCE [LARGE SCALE GENOMIC DNA]</scope>
    <source>
        <strain evidence="5 6">TISTR 2452</strain>
    </source>
</reference>
<name>A0ABV5KUB9_9BACL</name>
<feature type="domain" description="PucR C-terminal helix-turn-helix" evidence="3">
    <location>
        <begin position="482"/>
        <end position="539"/>
    </location>
</feature>
<accession>A0ABV5KUB9</accession>
<comment type="similarity">
    <text evidence="1">Belongs to the CdaR family.</text>
</comment>
<dbReference type="RefSeq" id="WP_377497793.1">
    <property type="nucleotide sequence ID" value="NZ_JBHMDO010000033.1"/>
</dbReference>
<feature type="domain" description="CdaR GGDEF-like" evidence="4">
    <location>
        <begin position="288"/>
        <end position="429"/>
    </location>
</feature>
<dbReference type="InterPro" id="IPR051448">
    <property type="entry name" value="CdaR-like_regulators"/>
</dbReference>
<keyword evidence="6" id="KW-1185">Reference proteome</keyword>
<comment type="caution">
    <text evidence="5">The sequence shown here is derived from an EMBL/GenBank/DDBJ whole genome shotgun (WGS) entry which is preliminary data.</text>
</comment>
<dbReference type="PANTHER" id="PTHR33744:SF1">
    <property type="entry name" value="DNA-BINDING TRANSCRIPTIONAL ACTIVATOR ADER"/>
    <property type="match status" value="1"/>
</dbReference>
<dbReference type="InterPro" id="IPR041522">
    <property type="entry name" value="CdaR_GGDEF"/>
</dbReference>
<dbReference type="InterPro" id="IPR012914">
    <property type="entry name" value="PucR_dom"/>
</dbReference>
<dbReference type="Pfam" id="PF17853">
    <property type="entry name" value="GGDEF_2"/>
    <property type="match status" value="1"/>
</dbReference>
<evidence type="ECO:0000259" key="3">
    <source>
        <dbReference type="Pfam" id="PF13556"/>
    </source>
</evidence>
<dbReference type="Gene3D" id="1.10.10.2840">
    <property type="entry name" value="PucR C-terminal helix-turn-helix domain"/>
    <property type="match status" value="1"/>
</dbReference>
<dbReference type="InterPro" id="IPR042070">
    <property type="entry name" value="PucR_C-HTH_sf"/>
</dbReference>
<dbReference type="Pfam" id="PF13556">
    <property type="entry name" value="HTH_30"/>
    <property type="match status" value="1"/>
</dbReference>
<gene>
    <name evidence="5" type="ORF">ACFFSY_21265</name>
</gene>
<protein>
    <submittedName>
        <fullName evidence="5">PucR family transcriptional regulator</fullName>
    </submittedName>
</protein>
<dbReference type="Proteomes" id="UP001589747">
    <property type="component" value="Unassembled WGS sequence"/>
</dbReference>
<organism evidence="5 6">
    <name type="scientific">Paenibacillus aurantiacus</name>
    <dbReference type="NCBI Taxonomy" id="1936118"/>
    <lineage>
        <taxon>Bacteria</taxon>
        <taxon>Bacillati</taxon>
        <taxon>Bacillota</taxon>
        <taxon>Bacilli</taxon>
        <taxon>Bacillales</taxon>
        <taxon>Paenibacillaceae</taxon>
        <taxon>Paenibacillus</taxon>
    </lineage>
</organism>
<sequence>MLLADLLETPMLKNTRIVAGGGALQRLVLSVNMMDSPDIFDYLKPHELLLTTAYAIKDEPDILVKLVREMSSLGCAGLAIKTKRYLDEIPAAVKAEADRLDFPLLELSLDCSLAEALHQMLSRILEHRTEEMRCALERHRKFSDIILEGKGLQDMIDALAGLLGTPVLLVSSNAEAIARSGHFDQEMYKLAADGLQDRLPAASPAAKPVAIDLSYPASRWICYPIVTDQPQGYLLTLAGREDESDALASLTAEQAVNVIRFELMKRQAVKERSRRYKSDFFSDVVDGQITSEQELLHRGSKYGVRRDTVYLCVSIAQDLMRTDDTARGGKLANVDKDRLYGWVKSGAKAQGLSFILFDKHDGLVMLIPLRKDALQDPLEEEYALSERLKRITEEVFACSGASISFGVGNAADTVLKLPRAYQESVEALHAGRRGQARRFVQFYRVKELNDLLRMLPQADMAEFVGDTFRRLNQLEVKERAELLRTLRAYYDNHCHIADTAKQLFVHRNTVIYRLDKCEQLTGRSLLSVADSLRFRVAFQMEDVIGAAPPRTSQDHV</sequence>
<evidence type="ECO:0000256" key="1">
    <source>
        <dbReference type="ARBA" id="ARBA00006754"/>
    </source>
</evidence>
<evidence type="ECO:0000259" key="2">
    <source>
        <dbReference type="Pfam" id="PF07905"/>
    </source>
</evidence>
<proteinExistence type="inferred from homology"/>
<dbReference type="Pfam" id="PF07905">
    <property type="entry name" value="PucR"/>
    <property type="match status" value="1"/>
</dbReference>
<feature type="domain" description="Purine catabolism PurC-like" evidence="2">
    <location>
        <begin position="5"/>
        <end position="124"/>
    </location>
</feature>